<organism evidence="9 10">
    <name type="scientific">Coffea canephora</name>
    <name type="common">Robusta coffee</name>
    <dbReference type="NCBI Taxonomy" id="49390"/>
    <lineage>
        <taxon>Eukaryota</taxon>
        <taxon>Viridiplantae</taxon>
        <taxon>Streptophyta</taxon>
        <taxon>Embryophyta</taxon>
        <taxon>Tracheophyta</taxon>
        <taxon>Spermatophyta</taxon>
        <taxon>Magnoliopsida</taxon>
        <taxon>eudicotyledons</taxon>
        <taxon>Gunneridae</taxon>
        <taxon>Pentapetalae</taxon>
        <taxon>asterids</taxon>
        <taxon>lamiids</taxon>
        <taxon>Gentianales</taxon>
        <taxon>Rubiaceae</taxon>
        <taxon>Ixoroideae</taxon>
        <taxon>Gardenieae complex</taxon>
        <taxon>Bertiereae - Coffeeae clade</taxon>
        <taxon>Coffeeae</taxon>
        <taxon>Coffea</taxon>
    </lineage>
</organism>
<evidence type="ECO:0000256" key="2">
    <source>
        <dbReference type="ARBA" id="ARBA00023015"/>
    </source>
</evidence>
<dbReference type="OrthoDB" id="550883at2759"/>
<dbReference type="EMBL" id="HG739203">
    <property type="protein sequence ID" value="CDP16214.1"/>
    <property type="molecule type" value="Genomic_DNA"/>
</dbReference>
<evidence type="ECO:0000256" key="7">
    <source>
        <dbReference type="ARBA" id="ARBA00024343"/>
    </source>
</evidence>
<sequence>MRGKGGQENASCTYKGVWQQTWGKWLAEIGEPNRAARKLYGTAAKLNLPHLYQRPQHVPVYFTLNTLTPINTSGGNQGLVFKTKPEVTATGYPMGTTTSGVTSVMSNNNNVVDYNGNKVVKSEERNMEGVWNILNINLPETDDSSIWADTPAVSPFLAAMSDPGSSVANSKIAKAGMDSATLGTDVHGILNKL</sequence>
<feature type="domain" description="AP2/ERF" evidence="8">
    <location>
        <begin position="13"/>
        <end position="42"/>
    </location>
</feature>
<keyword evidence="6" id="KW-0539">Nucleus</keyword>
<dbReference type="GO" id="GO:0000976">
    <property type="term" value="F:transcription cis-regulatory region binding"/>
    <property type="evidence" value="ECO:0007669"/>
    <property type="project" value="TreeGrafter"/>
</dbReference>
<dbReference type="STRING" id="49390.A0A068V6Y6"/>
<gene>
    <name evidence="9" type="ORF">GSCOC_T00017322001</name>
</gene>
<evidence type="ECO:0000256" key="6">
    <source>
        <dbReference type="ARBA" id="ARBA00023242"/>
    </source>
</evidence>
<evidence type="ECO:0000256" key="3">
    <source>
        <dbReference type="ARBA" id="ARBA00023125"/>
    </source>
</evidence>
<keyword evidence="5" id="KW-0804">Transcription</keyword>
<protein>
    <recommendedName>
        <fullName evidence="8">AP2/ERF domain-containing protein</fullName>
    </recommendedName>
</protein>
<keyword evidence="2" id="KW-0805">Transcription regulation</keyword>
<proteinExistence type="inferred from homology"/>
<evidence type="ECO:0000256" key="1">
    <source>
        <dbReference type="ARBA" id="ARBA00004123"/>
    </source>
</evidence>
<evidence type="ECO:0000259" key="8">
    <source>
        <dbReference type="PROSITE" id="PS51032"/>
    </source>
</evidence>
<dbReference type="PhylomeDB" id="A0A068V6Y6"/>
<keyword evidence="3" id="KW-0238">DNA-binding</keyword>
<dbReference type="AlphaFoldDB" id="A0A068V6Y6"/>
<evidence type="ECO:0000313" key="9">
    <source>
        <dbReference type="EMBL" id="CDP16214.1"/>
    </source>
</evidence>
<dbReference type="GO" id="GO:0006950">
    <property type="term" value="P:response to stress"/>
    <property type="evidence" value="ECO:0007669"/>
    <property type="project" value="TreeGrafter"/>
</dbReference>
<dbReference type="InterPro" id="IPR001471">
    <property type="entry name" value="AP2/ERF_dom"/>
</dbReference>
<evidence type="ECO:0000313" key="10">
    <source>
        <dbReference type="Proteomes" id="UP000295252"/>
    </source>
</evidence>
<dbReference type="PROSITE" id="PS51032">
    <property type="entry name" value="AP2_ERF"/>
    <property type="match status" value="1"/>
</dbReference>
<dbReference type="SUPFAM" id="SSF54171">
    <property type="entry name" value="DNA-binding domain"/>
    <property type="match status" value="1"/>
</dbReference>
<keyword evidence="4" id="KW-0010">Activator</keyword>
<dbReference type="PANTHER" id="PTHR31241">
    <property type="entry name" value="DEHYDRATION-RESPONSIVE ELEMENT-BINDING PROTEIN 2C"/>
    <property type="match status" value="1"/>
</dbReference>
<dbReference type="PANTHER" id="PTHR31241:SF62">
    <property type="entry name" value="DEHYDRATION-RESPONSIVE ELEMENT-BINDING PROTEIN 2D"/>
    <property type="match status" value="1"/>
</dbReference>
<reference evidence="10" key="1">
    <citation type="journal article" date="2014" name="Science">
        <title>The coffee genome provides insight into the convergent evolution of caffeine biosynthesis.</title>
        <authorList>
            <person name="Denoeud F."/>
            <person name="Carretero-Paulet L."/>
            <person name="Dereeper A."/>
            <person name="Droc G."/>
            <person name="Guyot R."/>
            <person name="Pietrella M."/>
            <person name="Zheng C."/>
            <person name="Alberti A."/>
            <person name="Anthony F."/>
            <person name="Aprea G."/>
            <person name="Aury J.M."/>
            <person name="Bento P."/>
            <person name="Bernard M."/>
            <person name="Bocs S."/>
            <person name="Campa C."/>
            <person name="Cenci A."/>
            <person name="Combes M.C."/>
            <person name="Crouzillat D."/>
            <person name="Da Silva C."/>
            <person name="Daddiego L."/>
            <person name="De Bellis F."/>
            <person name="Dussert S."/>
            <person name="Garsmeur O."/>
            <person name="Gayraud T."/>
            <person name="Guignon V."/>
            <person name="Jahn K."/>
            <person name="Jamilloux V."/>
            <person name="Joet T."/>
            <person name="Labadie K."/>
            <person name="Lan T."/>
            <person name="Leclercq J."/>
            <person name="Lepelley M."/>
            <person name="Leroy T."/>
            <person name="Li L.T."/>
            <person name="Librado P."/>
            <person name="Lopez L."/>
            <person name="Munoz A."/>
            <person name="Noel B."/>
            <person name="Pallavicini A."/>
            <person name="Perrotta G."/>
            <person name="Poncet V."/>
            <person name="Pot D."/>
            <person name="Priyono X."/>
            <person name="Rigoreau M."/>
            <person name="Rouard M."/>
            <person name="Rozas J."/>
            <person name="Tranchant-Dubreuil C."/>
            <person name="VanBuren R."/>
            <person name="Zhang Q."/>
            <person name="Andrade A.C."/>
            <person name="Argout X."/>
            <person name="Bertrand B."/>
            <person name="de Kochko A."/>
            <person name="Graziosi G."/>
            <person name="Henry R.J."/>
            <person name="Jayarama X."/>
            <person name="Ming R."/>
            <person name="Nagai C."/>
            <person name="Rounsley S."/>
            <person name="Sankoff D."/>
            <person name="Giuliano G."/>
            <person name="Albert V.A."/>
            <person name="Wincker P."/>
            <person name="Lashermes P."/>
        </authorList>
    </citation>
    <scope>NUCLEOTIDE SEQUENCE [LARGE SCALE GENOMIC DNA]</scope>
    <source>
        <strain evidence="10">cv. DH200-94</strain>
    </source>
</reference>
<dbReference type="GO" id="GO:0003700">
    <property type="term" value="F:DNA-binding transcription factor activity"/>
    <property type="evidence" value="ECO:0007669"/>
    <property type="project" value="InterPro"/>
</dbReference>
<keyword evidence="10" id="KW-1185">Reference proteome</keyword>
<evidence type="ECO:0000256" key="5">
    <source>
        <dbReference type="ARBA" id="ARBA00023163"/>
    </source>
</evidence>
<dbReference type="Proteomes" id="UP000295252">
    <property type="component" value="Chromosome VII"/>
</dbReference>
<dbReference type="GO" id="GO:0005634">
    <property type="term" value="C:nucleus"/>
    <property type="evidence" value="ECO:0007669"/>
    <property type="project" value="UniProtKB-SubCell"/>
</dbReference>
<accession>A0A068V6Y6</accession>
<comment type="subcellular location">
    <subcellularLocation>
        <location evidence="1">Nucleus</location>
    </subcellularLocation>
</comment>
<dbReference type="GO" id="GO:0045893">
    <property type="term" value="P:positive regulation of DNA-templated transcription"/>
    <property type="evidence" value="ECO:0007669"/>
    <property type="project" value="TreeGrafter"/>
</dbReference>
<dbReference type="SMART" id="SM00380">
    <property type="entry name" value="AP2"/>
    <property type="match status" value="1"/>
</dbReference>
<comment type="similarity">
    <text evidence="7">Belongs to the AP2/ERF transcription factor family. ERF subfamily.</text>
</comment>
<evidence type="ECO:0000256" key="4">
    <source>
        <dbReference type="ARBA" id="ARBA00023159"/>
    </source>
</evidence>
<dbReference type="InParanoid" id="A0A068V6Y6"/>
<dbReference type="Gramene" id="CDP16214">
    <property type="protein sequence ID" value="CDP16214"/>
    <property type="gene ID" value="GSCOC_T00017322001"/>
</dbReference>
<name>A0A068V6Y6_COFCA</name>
<dbReference type="InterPro" id="IPR016177">
    <property type="entry name" value="DNA-bd_dom_sf"/>
</dbReference>